<dbReference type="EMBL" id="CAJOBC010001836">
    <property type="protein sequence ID" value="CAF3701521.1"/>
    <property type="molecule type" value="Genomic_DNA"/>
</dbReference>
<evidence type="ECO:0000256" key="1">
    <source>
        <dbReference type="SAM" id="Phobius"/>
    </source>
</evidence>
<accession>A0A814B5N7</accession>
<sequence length="340" mass="39701">MLYMNRYYIFSFSQLCILFLFVACHNNNSDNDHLKSNAIIDKNREHSHNIILTTSTQRSPIYFRNQIPPPTSTTTKMSLTISAKPEKMMYKDLKPVENFIKIFMVGNNVLLQNLTATMTETFIHDTIEQSNNDNYHHEFIPSISTMNDMSNFFFSNFLSQPSRRTHNSSISMIMTSIKNPIFQSPPFISIPVPHDTQMFNNIINNNYDPILSAIMQELMYKNRQITTSTSFDHTIENTPTPMTVKTIQLPTQIRPTPIVKLKEDENRNVRFYQQLFRFLFETASGLMLLSILSIMLCFWIIAVSIHTPKHHHTTIRYIPMDNKDPRKQIHKLLQQHDCSV</sequence>
<comment type="caution">
    <text evidence="3">The sequence shown here is derived from an EMBL/GenBank/DDBJ whole genome shotgun (WGS) entry which is preliminary data.</text>
</comment>
<feature type="chain" id="PRO_5036223926" evidence="2">
    <location>
        <begin position="25"/>
        <end position="340"/>
    </location>
</feature>
<dbReference type="EMBL" id="CAJNOQ010001836">
    <property type="protein sequence ID" value="CAF0922362.1"/>
    <property type="molecule type" value="Genomic_DNA"/>
</dbReference>
<dbReference type="Proteomes" id="UP000663829">
    <property type="component" value="Unassembled WGS sequence"/>
</dbReference>
<reference evidence="3" key="1">
    <citation type="submission" date="2021-02" db="EMBL/GenBank/DDBJ databases">
        <authorList>
            <person name="Nowell W R."/>
        </authorList>
    </citation>
    <scope>NUCLEOTIDE SEQUENCE</scope>
</reference>
<keyword evidence="5" id="KW-1185">Reference proteome</keyword>
<evidence type="ECO:0000256" key="2">
    <source>
        <dbReference type="SAM" id="SignalP"/>
    </source>
</evidence>
<proteinExistence type="predicted"/>
<feature type="signal peptide" evidence="2">
    <location>
        <begin position="1"/>
        <end position="24"/>
    </location>
</feature>
<name>A0A814B5N7_9BILA</name>
<evidence type="ECO:0000313" key="5">
    <source>
        <dbReference type="Proteomes" id="UP000663829"/>
    </source>
</evidence>
<keyword evidence="1" id="KW-0472">Membrane</keyword>
<keyword evidence="2" id="KW-0732">Signal</keyword>
<dbReference type="PROSITE" id="PS51257">
    <property type="entry name" value="PROKAR_LIPOPROTEIN"/>
    <property type="match status" value="1"/>
</dbReference>
<dbReference type="Proteomes" id="UP000681722">
    <property type="component" value="Unassembled WGS sequence"/>
</dbReference>
<feature type="transmembrane region" description="Helical" evidence="1">
    <location>
        <begin position="278"/>
        <end position="302"/>
    </location>
</feature>
<organism evidence="3 5">
    <name type="scientific">Didymodactylos carnosus</name>
    <dbReference type="NCBI Taxonomy" id="1234261"/>
    <lineage>
        <taxon>Eukaryota</taxon>
        <taxon>Metazoa</taxon>
        <taxon>Spiralia</taxon>
        <taxon>Gnathifera</taxon>
        <taxon>Rotifera</taxon>
        <taxon>Eurotatoria</taxon>
        <taxon>Bdelloidea</taxon>
        <taxon>Philodinida</taxon>
        <taxon>Philodinidae</taxon>
        <taxon>Didymodactylos</taxon>
    </lineage>
</organism>
<keyword evidence="1" id="KW-1133">Transmembrane helix</keyword>
<evidence type="ECO:0000313" key="4">
    <source>
        <dbReference type="EMBL" id="CAF3701521.1"/>
    </source>
</evidence>
<keyword evidence="1" id="KW-0812">Transmembrane</keyword>
<dbReference type="AlphaFoldDB" id="A0A814B5N7"/>
<protein>
    <submittedName>
        <fullName evidence="3">Uncharacterized protein</fullName>
    </submittedName>
</protein>
<gene>
    <name evidence="3" type="ORF">GPM918_LOCUS9726</name>
    <name evidence="4" type="ORF">SRO942_LOCUS9727</name>
</gene>
<evidence type="ECO:0000313" key="3">
    <source>
        <dbReference type="EMBL" id="CAF0922362.1"/>
    </source>
</evidence>